<reference evidence="5 6" key="1">
    <citation type="submission" date="2017-09" db="EMBL/GenBank/DDBJ databases">
        <title>Complete genome sequence of Verrucomicrobial strain HZ-65, isolated from freshwater.</title>
        <authorList>
            <person name="Choi A."/>
        </authorList>
    </citation>
    <scope>NUCLEOTIDE SEQUENCE [LARGE SCALE GENOMIC DNA]</scope>
    <source>
        <strain evidence="5 6">HZ-65</strain>
    </source>
</reference>
<sequence>MSTPLTAKEIQDALGELQGWARDGDALAKTYVFGSFREAFGFMTRVAFEAEALNHHPEWTNVYNRVVVRLSTHDAGGKVTAKDVALAKRMERIGGVK</sequence>
<dbReference type="GO" id="GO:0006729">
    <property type="term" value="P:tetrahydrobiopterin biosynthetic process"/>
    <property type="evidence" value="ECO:0007669"/>
    <property type="project" value="InterPro"/>
</dbReference>
<dbReference type="Pfam" id="PF01329">
    <property type="entry name" value="Pterin_4a"/>
    <property type="match status" value="1"/>
</dbReference>
<dbReference type="EMBL" id="CP023344">
    <property type="protein sequence ID" value="ATC65890.1"/>
    <property type="molecule type" value="Genomic_DNA"/>
</dbReference>
<evidence type="ECO:0000313" key="6">
    <source>
        <dbReference type="Proteomes" id="UP000217265"/>
    </source>
</evidence>
<comment type="similarity">
    <text evidence="2 4">Belongs to the pterin-4-alpha-carbinolamine dehydratase family.</text>
</comment>
<dbReference type="KEGG" id="vbh:CMV30_19140"/>
<dbReference type="InterPro" id="IPR001533">
    <property type="entry name" value="Pterin_deHydtase"/>
</dbReference>
<dbReference type="InterPro" id="IPR036428">
    <property type="entry name" value="PCD_sf"/>
</dbReference>
<gene>
    <name evidence="5" type="ORF">CMV30_19140</name>
</gene>
<proteinExistence type="inferred from homology"/>
<dbReference type="GO" id="GO:0008124">
    <property type="term" value="F:4-alpha-hydroxytetrahydrobiopterin dehydratase activity"/>
    <property type="evidence" value="ECO:0007669"/>
    <property type="project" value="UniProtKB-UniRule"/>
</dbReference>
<dbReference type="NCBIfam" id="NF002017">
    <property type="entry name" value="PRK00823.1-2"/>
    <property type="match status" value="1"/>
</dbReference>
<organism evidence="5 6">
    <name type="scientific">Nibricoccus aquaticus</name>
    <dbReference type="NCBI Taxonomy" id="2576891"/>
    <lineage>
        <taxon>Bacteria</taxon>
        <taxon>Pseudomonadati</taxon>
        <taxon>Verrucomicrobiota</taxon>
        <taxon>Opitutia</taxon>
        <taxon>Opitutales</taxon>
        <taxon>Opitutaceae</taxon>
        <taxon>Nibricoccus</taxon>
    </lineage>
</organism>
<evidence type="ECO:0000256" key="1">
    <source>
        <dbReference type="ARBA" id="ARBA00001554"/>
    </source>
</evidence>
<keyword evidence="3 4" id="KW-0456">Lyase</keyword>
<dbReference type="Proteomes" id="UP000217265">
    <property type="component" value="Chromosome"/>
</dbReference>
<dbReference type="CDD" id="cd00914">
    <property type="entry name" value="PCD_DCoH_subfamily_b"/>
    <property type="match status" value="1"/>
</dbReference>
<dbReference type="Gene3D" id="3.30.1360.20">
    <property type="entry name" value="Transcriptional coactivator/pterin dehydratase"/>
    <property type="match status" value="1"/>
</dbReference>
<evidence type="ECO:0000313" key="5">
    <source>
        <dbReference type="EMBL" id="ATC65890.1"/>
    </source>
</evidence>
<dbReference type="OrthoDB" id="9800108at2"/>
<dbReference type="SUPFAM" id="SSF55248">
    <property type="entry name" value="PCD-like"/>
    <property type="match status" value="1"/>
</dbReference>
<comment type="catalytic activity">
    <reaction evidence="1 4">
        <text>(4aS,6R)-4a-hydroxy-L-erythro-5,6,7,8-tetrahydrobiopterin = (6R)-L-erythro-6,7-dihydrobiopterin + H2O</text>
        <dbReference type="Rhea" id="RHEA:11920"/>
        <dbReference type="ChEBI" id="CHEBI:15377"/>
        <dbReference type="ChEBI" id="CHEBI:15642"/>
        <dbReference type="ChEBI" id="CHEBI:43120"/>
        <dbReference type="EC" id="4.2.1.96"/>
    </reaction>
</comment>
<evidence type="ECO:0000256" key="3">
    <source>
        <dbReference type="ARBA" id="ARBA00023239"/>
    </source>
</evidence>
<dbReference type="PANTHER" id="PTHR12599:SF0">
    <property type="entry name" value="PTERIN-4-ALPHA-CARBINOLAMINE DEHYDRATASE"/>
    <property type="match status" value="1"/>
</dbReference>
<accession>A0A290QF75</accession>
<protein>
    <recommendedName>
        <fullName evidence="4">Putative pterin-4-alpha-carbinolamine dehydratase</fullName>
        <shortName evidence="4">PHS</shortName>
        <ecNumber evidence="4">4.2.1.96</ecNumber>
    </recommendedName>
    <alternativeName>
        <fullName evidence="4">4-alpha-hydroxy-tetrahydropterin dehydratase</fullName>
    </alternativeName>
    <alternativeName>
        <fullName evidence="4">Pterin carbinolamine dehydratase</fullName>
        <shortName evidence="4">PCD</shortName>
    </alternativeName>
</protein>
<dbReference type="AlphaFoldDB" id="A0A290QF75"/>
<keyword evidence="6" id="KW-1185">Reference proteome</keyword>
<dbReference type="PANTHER" id="PTHR12599">
    <property type="entry name" value="PTERIN-4-ALPHA-CARBINOLAMINE DEHYDRATASE"/>
    <property type="match status" value="1"/>
</dbReference>
<dbReference type="HAMAP" id="MF_00434">
    <property type="entry name" value="Pterin_4_alpha"/>
    <property type="match status" value="1"/>
</dbReference>
<dbReference type="RefSeq" id="WP_096057519.1">
    <property type="nucleotide sequence ID" value="NZ_CP023344.1"/>
</dbReference>
<evidence type="ECO:0000256" key="2">
    <source>
        <dbReference type="ARBA" id="ARBA00006472"/>
    </source>
</evidence>
<evidence type="ECO:0000256" key="4">
    <source>
        <dbReference type="HAMAP-Rule" id="MF_00434"/>
    </source>
</evidence>
<name>A0A290QF75_9BACT</name>
<dbReference type="NCBIfam" id="NF002018">
    <property type="entry name" value="PRK00823.1-3"/>
    <property type="match status" value="1"/>
</dbReference>
<dbReference type="EC" id="4.2.1.96" evidence="4"/>